<evidence type="ECO:0000313" key="3">
    <source>
        <dbReference type="EMBL" id="HJC41051.1"/>
    </source>
</evidence>
<dbReference type="GO" id="GO:0003700">
    <property type="term" value="F:DNA-binding transcription factor activity"/>
    <property type="evidence" value="ECO:0007669"/>
    <property type="project" value="InterPro"/>
</dbReference>
<reference evidence="3" key="2">
    <citation type="submission" date="2021-04" db="EMBL/GenBank/DDBJ databases">
        <authorList>
            <person name="Gilroy R."/>
        </authorList>
    </citation>
    <scope>NUCLEOTIDE SEQUENCE</scope>
    <source>
        <strain evidence="3">CHK186-1790</strain>
    </source>
</reference>
<evidence type="ECO:0000259" key="2">
    <source>
        <dbReference type="Pfam" id="PF04545"/>
    </source>
</evidence>
<dbReference type="Gene3D" id="1.10.10.10">
    <property type="entry name" value="Winged helix-like DNA-binding domain superfamily/Winged helix DNA-binding domain"/>
    <property type="match status" value="1"/>
</dbReference>
<gene>
    <name evidence="3" type="ORF">H9701_05810</name>
</gene>
<dbReference type="InterPro" id="IPR036388">
    <property type="entry name" value="WH-like_DNA-bd_sf"/>
</dbReference>
<dbReference type="AlphaFoldDB" id="A0A9D2P0J2"/>
<sequence length="246" mass="27767">MSRAAEVREERRALQRRRTELRARLETAGGQERQALRLELAGVEEDLVSLGRRLRELEPRHKVSYRATWAGKEGQAWDRLQYQTWAELEGTEALEGPTEREQMLQALREAREAATPTQRAYLAAVEGGARPAAVARGVGRDKSTLSRTLARGRANITREARQRYQLKRAAQAGEDGVPVLDLRDRETLETVLSMLTEKQRLYLTLYYGEWMSLGEIGSLLGVDRSGVLRTIRRGLERLDSLVGGSL</sequence>
<comment type="caution">
    <text evidence="3">The sequence shown here is derived from an EMBL/GenBank/DDBJ whole genome shotgun (WGS) entry which is preliminary data.</text>
</comment>
<evidence type="ECO:0000256" key="1">
    <source>
        <dbReference type="SAM" id="Coils"/>
    </source>
</evidence>
<dbReference type="InterPro" id="IPR013324">
    <property type="entry name" value="RNA_pol_sigma_r3/r4-like"/>
</dbReference>
<name>A0A9D2P0J2_9FIRM</name>
<dbReference type="GO" id="GO:0006352">
    <property type="term" value="P:DNA-templated transcription initiation"/>
    <property type="evidence" value="ECO:0007669"/>
    <property type="project" value="InterPro"/>
</dbReference>
<dbReference type="EMBL" id="DWWJ01000103">
    <property type="protein sequence ID" value="HJC41051.1"/>
    <property type="molecule type" value="Genomic_DNA"/>
</dbReference>
<keyword evidence="1" id="KW-0175">Coiled coil</keyword>
<proteinExistence type="predicted"/>
<protein>
    <recommendedName>
        <fullName evidence="2">RNA polymerase sigma-70 region 4 domain-containing protein</fullName>
    </recommendedName>
</protein>
<dbReference type="InterPro" id="IPR007630">
    <property type="entry name" value="RNA_pol_sigma70_r4"/>
</dbReference>
<dbReference type="SUPFAM" id="SSF88659">
    <property type="entry name" value="Sigma3 and sigma4 domains of RNA polymerase sigma factors"/>
    <property type="match status" value="1"/>
</dbReference>
<feature type="domain" description="RNA polymerase sigma-70 region 4" evidence="2">
    <location>
        <begin position="192"/>
        <end position="238"/>
    </location>
</feature>
<dbReference type="Pfam" id="PF04545">
    <property type="entry name" value="Sigma70_r4"/>
    <property type="match status" value="1"/>
</dbReference>
<dbReference type="Proteomes" id="UP000823882">
    <property type="component" value="Unassembled WGS sequence"/>
</dbReference>
<evidence type="ECO:0000313" key="4">
    <source>
        <dbReference type="Proteomes" id="UP000823882"/>
    </source>
</evidence>
<organism evidence="3 4">
    <name type="scientific">Candidatus Intestinimonas pullistercoris</name>
    <dbReference type="NCBI Taxonomy" id="2838623"/>
    <lineage>
        <taxon>Bacteria</taxon>
        <taxon>Bacillati</taxon>
        <taxon>Bacillota</taxon>
        <taxon>Clostridia</taxon>
        <taxon>Eubacteriales</taxon>
        <taxon>Intestinimonas</taxon>
    </lineage>
</organism>
<accession>A0A9D2P0J2</accession>
<feature type="coiled-coil region" evidence="1">
    <location>
        <begin position="4"/>
        <end position="31"/>
    </location>
</feature>
<feature type="non-terminal residue" evidence="3">
    <location>
        <position position="246"/>
    </location>
</feature>
<reference evidence="3" key="1">
    <citation type="journal article" date="2021" name="PeerJ">
        <title>Extensive microbial diversity within the chicken gut microbiome revealed by metagenomics and culture.</title>
        <authorList>
            <person name="Gilroy R."/>
            <person name="Ravi A."/>
            <person name="Getino M."/>
            <person name="Pursley I."/>
            <person name="Horton D.L."/>
            <person name="Alikhan N.F."/>
            <person name="Baker D."/>
            <person name="Gharbi K."/>
            <person name="Hall N."/>
            <person name="Watson M."/>
            <person name="Adriaenssens E.M."/>
            <person name="Foster-Nyarko E."/>
            <person name="Jarju S."/>
            <person name="Secka A."/>
            <person name="Antonio M."/>
            <person name="Oren A."/>
            <person name="Chaudhuri R.R."/>
            <person name="La Ragione R."/>
            <person name="Hildebrand F."/>
            <person name="Pallen M.J."/>
        </authorList>
    </citation>
    <scope>NUCLEOTIDE SEQUENCE</scope>
    <source>
        <strain evidence="3">CHK186-1790</strain>
    </source>
</reference>